<dbReference type="Gene3D" id="3.10.620.30">
    <property type="match status" value="2"/>
</dbReference>
<dbReference type="Proteomes" id="UP000326877">
    <property type="component" value="Unassembled WGS sequence"/>
</dbReference>
<evidence type="ECO:0000256" key="1">
    <source>
        <dbReference type="SAM" id="MobiDB-lite"/>
    </source>
</evidence>
<dbReference type="GO" id="GO:0000224">
    <property type="term" value="F:peptide-N4-(N-acetyl-beta-glucosaminyl)asparagine amidase activity"/>
    <property type="evidence" value="ECO:0007669"/>
    <property type="project" value="TreeGrafter"/>
</dbReference>
<dbReference type="SUPFAM" id="SSF54001">
    <property type="entry name" value="Cysteine proteinases"/>
    <property type="match status" value="2"/>
</dbReference>
<dbReference type="AlphaFoldDB" id="A0A5N7CJS9"/>
<dbReference type="Gene3D" id="2.20.25.10">
    <property type="match status" value="1"/>
</dbReference>
<feature type="region of interest" description="Disordered" evidence="1">
    <location>
        <begin position="504"/>
        <end position="534"/>
    </location>
</feature>
<dbReference type="InterPro" id="IPR038765">
    <property type="entry name" value="Papain-like_cys_pep_sf"/>
</dbReference>
<dbReference type="OrthoDB" id="409136at2759"/>
<dbReference type="GO" id="GO:0006516">
    <property type="term" value="P:glycoprotein catabolic process"/>
    <property type="evidence" value="ECO:0007669"/>
    <property type="project" value="TreeGrafter"/>
</dbReference>
<dbReference type="GO" id="GO:0005634">
    <property type="term" value="C:nucleus"/>
    <property type="evidence" value="ECO:0007669"/>
    <property type="project" value="TreeGrafter"/>
</dbReference>
<dbReference type="InterPro" id="IPR050883">
    <property type="entry name" value="PNGase"/>
</dbReference>
<accession>A0A5N7CJS9</accession>
<dbReference type="EMBL" id="ML735223">
    <property type="protein sequence ID" value="KAE8394434.1"/>
    <property type="molecule type" value="Genomic_DNA"/>
</dbReference>
<name>A0A5N7CJS9_PETAA</name>
<dbReference type="PANTHER" id="PTHR12143:SF19">
    <property type="entry name" value="PEPTIDE-N(4)-(N-ACETYL-BETA-GLUCOSAMINYL)ASPARAGINE AMIDASE"/>
    <property type="match status" value="1"/>
</dbReference>
<dbReference type="GO" id="GO:0005829">
    <property type="term" value="C:cytosol"/>
    <property type="evidence" value="ECO:0007669"/>
    <property type="project" value="TreeGrafter"/>
</dbReference>
<reference evidence="2" key="1">
    <citation type="submission" date="2019-04" db="EMBL/GenBank/DDBJ databases">
        <title>Friends and foes A comparative genomics studyof 23 Aspergillus species from section Flavi.</title>
        <authorList>
            <consortium name="DOE Joint Genome Institute"/>
            <person name="Kjaerbolling I."/>
            <person name="Vesth T."/>
            <person name="Frisvad J.C."/>
            <person name="Nybo J.L."/>
            <person name="Theobald S."/>
            <person name="Kildgaard S."/>
            <person name="Isbrandt T."/>
            <person name="Kuo A."/>
            <person name="Sato A."/>
            <person name="Lyhne E.K."/>
            <person name="Kogle M.E."/>
            <person name="Wiebenga A."/>
            <person name="Kun R.S."/>
            <person name="Lubbers R.J."/>
            <person name="Makela M.R."/>
            <person name="Barry K."/>
            <person name="Chovatia M."/>
            <person name="Clum A."/>
            <person name="Daum C."/>
            <person name="Haridas S."/>
            <person name="He G."/>
            <person name="LaButti K."/>
            <person name="Lipzen A."/>
            <person name="Mondo S."/>
            <person name="Riley R."/>
            <person name="Salamov A."/>
            <person name="Simmons B.A."/>
            <person name="Magnuson J.K."/>
            <person name="Henrissat B."/>
            <person name="Mortensen U.H."/>
            <person name="Larsen T.O."/>
            <person name="Devries R.P."/>
            <person name="Grigoriev I.V."/>
            <person name="Machida M."/>
            <person name="Baker S.E."/>
            <person name="Andersen M.R."/>
        </authorList>
    </citation>
    <scope>NUCLEOTIDE SEQUENCE [LARGE SCALE GENOMIC DNA]</scope>
    <source>
        <strain evidence="2">IBT 14317</strain>
    </source>
</reference>
<protein>
    <submittedName>
        <fullName evidence="2">Uncharacterized protein</fullName>
    </submittedName>
</protein>
<proteinExistence type="predicted"/>
<gene>
    <name evidence="2" type="ORF">BDV23DRAFT_179588</name>
</gene>
<sequence>MPQSLGQATVLRSAYSDRRKKRAVNEELAKFFQWRSMATMLDSVRSMIATTDWGTYQDNPGFALHELSDEDSDSSSSTNTGEDIVERIGFQIRLLMSLVPSMEQVYILAAEEERAEFASEAAQTNAYPGATSVFETIGECNDLGLSGSPGAELSGYSDRGTAAHWVKGSIQMSQLTYKASLDGTPIVPLPPATEVELEFRSLLCALSRIPTRYEYNQALDEALSVLPPNKIYEEAEERCQQLPTTGRREWGYRDLVIQSLMRWFKASFFQFVNKPPCSMCYMPTIAHGTTIPTPEEASRGVTKVDLYRCSDQDCKGYERFAHHSDVRFKPDVVGWGNGLIVSPYSVERLVPESDGCGVARIMCGQRYIPTTKSAGCTWMCVSNFGISHRRIRMVGRNPLSPRQKLTFQGWGWRLDYCIAFSTDGATDVTRRYVRNPVRHGTPRSRGSEEAFLWTKSEIRNIRRESMSAGETDRLAREDQLEEHELITFLAYALSSEIVALRRPNVSRHGNNDQKSPELGDGPLDTLENHSRNER</sequence>
<evidence type="ECO:0000313" key="2">
    <source>
        <dbReference type="EMBL" id="KAE8394434.1"/>
    </source>
</evidence>
<organism evidence="2">
    <name type="scientific">Petromyces alliaceus</name>
    <name type="common">Aspergillus alliaceus</name>
    <dbReference type="NCBI Taxonomy" id="209559"/>
    <lineage>
        <taxon>Eukaryota</taxon>
        <taxon>Fungi</taxon>
        <taxon>Dikarya</taxon>
        <taxon>Ascomycota</taxon>
        <taxon>Pezizomycotina</taxon>
        <taxon>Eurotiomycetes</taxon>
        <taxon>Eurotiomycetidae</taxon>
        <taxon>Eurotiales</taxon>
        <taxon>Aspergillaceae</taxon>
        <taxon>Aspergillus</taxon>
        <taxon>Aspergillus subgen. Circumdati</taxon>
    </lineage>
</organism>
<dbReference type="PANTHER" id="PTHR12143">
    <property type="entry name" value="PEPTIDE N-GLYCANASE PNGASE -RELATED"/>
    <property type="match status" value="1"/>
</dbReference>